<protein>
    <submittedName>
        <fullName evidence="2">Glycosyltransferase</fullName>
    </submittedName>
</protein>
<organism evidence="2 3">
    <name type="scientific">Kaistella pullorum</name>
    <dbReference type="NCBI Taxonomy" id="2763074"/>
    <lineage>
        <taxon>Bacteria</taxon>
        <taxon>Pseudomonadati</taxon>
        <taxon>Bacteroidota</taxon>
        <taxon>Flavobacteriia</taxon>
        <taxon>Flavobacteriales</taxon>
        <taxon>Weeksellaceae</taxon>
        <taxon>Chryseobacterium group</taxon>
        <taxon>Kaistella</taxon>
    </lineage>
</organism>
<dbReference type="Gene3D" id="3.90.550.10">
    <property type="entry name" value="Spore Coat Polysaccharide Biosynthesis Protein SpsA, Chain A"/>
    <property type="match status" value="1"/>
</dbReference>
<proteinExistence type="predicted"/>
<evidence type="ECO:0000313" key="3">
    <source>
        <dbReference type="Proteomes" id="UP000626242"/>
    </source>
</evidence>
<dbReference type="PANTHER" id="PTHR22916:SF3">
    <property type="entry name" value="UDP-GLCNAC:BETAGAL BETA-1,3-N-ACETYLGLUCOSAMINYLTRANSFERASE-LIKE PROTEIN 1"/>
    <property type="match status" value="1"/>
</dbReference>
<evidence type="ECO:0000259" key="1">
    <source>
        <dbReference type="Pfam" id="PF00535"/>
    </source>
</evidence>
<comment type="caution">
    <text evidence="2">The sequence shown here is derived from an EMBL/GenBank/DDBJ whole genome shotgun (WGS) entry which is preliminary data.</text>
</comment>
<dbReference type="Pfam" id="PF00535">
    <property type="entry name" value="Glycos_transf_2"/>
    <property type="match status" value="1"/>
</dbReference>
<dbReference type="InterPro" id="IPR029044">
    <property type="entry name" value="Nucleotide-diphossugar_trans"/>
</dbReference>
<dbReference type="RefSeq" id="WP_251832214.1">
    <property type="nucleotide sequence ID" value="NZ_JACSPS010000001.1"/>
</dbReference>
<evidence type="ECO:0000313" key="2">
    <source>
        <dbReference type="EMBL" id="MBD8017001.1"/>
    </source>
</evidence>
<reference evidence="2 3" key="1">
    <citation type="submission" date="2020-08" db="EMBL/GenBank/DDBJ databases">
        <title>A Genomic Blueprint of the Chicken Gut Microbiome.</title>
        <authorList>
            <person name="Gilroy R."/>
            <person name="Ravi A."/>
            <person name="Getino M."/>
            <person name="Pursley I."/>
            <person name="Horton D.L."/>
            <person name="Alikhan N.-F."/>
            <person name="Baker D."/>
            <person name="Gharbi K."/>
            <person name="Hall N."/>
            <person name="Watson M."/>
            <person name="Adriaenssens E.M."/>
            <person name="Foster-Nyarko E."/>
            <person name="Jarju S."/>
            <person name="Secka A."/>
            <person name="Antonio M."/>
            <person name="Oren A."/>
            <person name="Chaudhuri R."/>
            <person name="La Ragione R.M."/>
            <person name="Hildebrand F."/>
            <person name="Pallen M.J."/>
        </authorList>
    </citation>
    <scope>NUCLEOTIDE SEQUENCE [LARGE SCALE GENOMIC DNA]</scope>
    <source>
        <strain evidence="2 3">Sa1CVA4</strain>
    </source>
</reference>
<name>A0ABR8WJY5_9FLAO</name>
<feature type="domain" description="Glycosyltransferase 2-like" evidence="1">
    <location>
        <begin position="12"/>
        <end position="140"/>
    </location>
</feature>
<accession>A0ABR8WJY5</accession>
<dbReference type="PANTHER" id="PTHR22916">
    <property type="entry name" value="GLYCOSYLTRANSFERASE"/>
    <property type="match status" value="1"/>
</dbReference>
<dbReference type="SUPFAM" id="SSF53448">
    <property type="entry name" value="Nucleotide-diphospho-sugar transferases"/>
    <property type="match status" value="1"/>
</dbReference>
<dbReference type="InterPro" id="IPR001173">
    <property type="entry name" value="Glyco_trans_2-like"/>
</dbReference>
<keyword evidence="3" id="KW-1185">Reference proteome</keyword>
<dbReference type="EMBL" id="JACSPS010000001">
    <property type="protein sequence ID" value="MBD8017001.1"/>
    <property type="molecule type" value="Genomic_DNA"/>
</dbReference>
<dbReference type="Proteomes" id="UP000626242">
    <property type="component" value="Unassembled WGS sequence"/>
</dbReference>
<sequence>MLRIMQQSPLFSILIAQYNNGKYFRDCYDSIIAQTYDNWEVVIVDDGSTDDSVAVMKNMIAADPRFKLEVNDKNKGCGFTKRRLAELAAGEICGFLDPDDAITVDALKLMVTEHQKYPEASMIYSKPFWCDENLRIQFERDTIQVENYVSDFFDFDGYLFAFLSYKSHFYCRTEGISSYLLRAVDRDLVLKLYEAGPAMLLNQPLYYYRAHSNSISLNLNADKAYFWYWVVIIDAARRRNVNIEDLYLHFSLSSQKQKALQIELNGYNKSIVFKVFRKLGLFKI</sequence>
<gene>
    <name evidence="2" type="ORF">H9628_00780</name>
</gene>